<dbReference type="Gene3D" id="1.10.530.10">
    <property type="match status" value="1"/>
</dbReference>
<evidence type="ECO:0000256" key="1">
    <source>
        <dbReference type="SAM" id="MobiDB-lite"/>
    </source>
</evidence>
<feature type="region of interest" description="Disordered" evidence="1">
    <location>
        <begin position="1"/>
        <end position="77"/>
    </location>
</feature>
<comment type="caution">
    <text evidence="3">The sequence shown here is derived from an EMBL/GenBank/DDBJ whole genome shotgun (WGS) entry which is preliminary data.</text>
</comment>
<evidence type="ECO:0000313" key="3">
    <source>
        <dbReference type="EMBL" id="HJG79433.1"/>
    </source>
</evidence>
<feature type="region of interest" description="Disordered" evidence="1">
    <location>
        <begin position="185"/>
        <end position="204"/>
    </location>
</feature>
<accession>A0A921MCD3</accession>
<sequence>MTPVPTEHASPTPRGRRGRTRAAHPDPLLVPALLSTPATPAPAFADEPAPALPIDVTTGPGFTAGTASESVPASHGGRTYRVRQGDDLVSVAARFGVSVPALVDLNGLRRQPALRSGQILSLPERQVNDGPATDRVRPGDTLDSIASRHRLRPADLQHANAMGDSQLLVEGELLSLTGTGAVSARRRPTADDLPQLTAPADGFPPETVLAARINRRSLLARPQPTRREARTLVEGTALAHDLSPALATAVAQVESGFNHGVVSPGNAIGIMQVTPRAAHCASHAVGRSLDVLDPADNATAGVVILSTLLEAADDEAQALAGYYQGLASVRAHGPHPDTRRFAANVQILADRTRSEERS</sequence>
<dbReference type="Gene3D" id="3.10.350.10">
    <property type="entry name" value="LysM domain"/>
    <property type="match status" value="2"/>
</dbReference>
<dbReference type="PANTHER" id="PTHR33734:SF22">
    <property type="entry name" value="MEMBRANE-BOUND LYTIC MUREIN TRANSGLYCOSYLASE D"/>
    <property type="match status" value="1"/>
</dbReference>
<dbReference type="SMART" id="SM00257">
    <property type="entry name" value="LysM"/>
    <property type="match status" value="2"/>
</dbReference>
<dbReference type="Pfam" id="PF01476">
    <property type="entry name" value="LysM"/>
    <property type="match status" value="2"/>
</dbReference>
<dbReference type="InterPro" id="IPR018392">
    <property type="entry name" value="LysM"/>
</dbReference>
<organism evidence="3 4">
    <name type="scientific">Brevibacterium senegalense</name>
    <dbReference type="NCBI Taxonomy" id="1033736"/>
    <lineage>
        <taxon>Bacteria</taxon>
        <taxon>Bacillati</taxon>
        <taxon>Actinomycetota</taxon>
        <taxon>Actinomycetes</taxon>
        <taxon>Micrococcales</taxon>
        <taxon>Brevibacteriaceae</taxon>
        <taxon>Brevibacterium</taxon>
    </lineage>
</organism>
<proteinExistence type="predicted"/>
<dbReference type="CDD" id="cd00118">
    <property type="entry name" value="LysM"/>
    <property type="match status" value="2"/>
</dbReference>
<dbReference type="PROSITE" id="PS51782">
    <property type="entry name" value="LYSM"/>
    <property type="match status" value="2"/>
</dbReference>
<gene>
    <name evidence="3" type="ORF">K8V08_03370</name>
</gene>
<dbReference type="EMBL" id="DYUK01000076">
    <property type="protein sequence ID" value="HJG79433.1"/>
    <property type="molecule type" value="Genomic_DNA"/>
</dbReference>
<dbReference type="Pfam" id="PF01464">
    <property type="entry name" value="SLT"/>
    <property type="match status" value="1"/>
</dbReference>
<name>A0A921MCD3_9MICO</name>
<dbReference type="InterPro" id="IPR008258">
    <property type="entry name" value="Transglycosylase_SLT_dom_1"/>
</dbReference>
<protein>
    <submittedName>
        <fullName evidence="3">Transglycosylase SLT domain-containing protein</fullName>
    </submittedName>
</protein>
<reference evidence="3" key="1">
    <citation type="journal article" date="2021" name="PeerJ">
        <title>Extensive microbial diversity within the chicken gut microbiome revealed by metagenomics and culture.</title>
        <authorList>
            <person name="Gilroy R."/>
            <person name="Ravi A."/>
            <person name="Getino M."/>
            <person name="Pursley I."/>
            <person name="Horton D.L."/>
            <person name="Alikhan N.F."/>
            <person name="Baker D."/>
            <person name="Gharbi K."/>
            <person name="Hall N."/>
            <person name="Watson M."/>
            <person name="Adriaenssens E.M."/>
            <person name="Foster-Nyarko E."/>
            <person name="Jarju S."/>
            <person name="Secka A."/>
            <person name="Antonio M."/>
            <person name="Oren A."/>
            <person name="Chaudhuri R.R."/>
            <person name="La Ragione R."/>
            <person name="Hildebrand F."/>
            <person name="Pallen M.J."/>
        </authorList>
    </citation>
    <scope>NUCLEOTIDE SEQUENCE</scope>
    <source>
        <strain evidence="3">ChiGjej5B5-7349</strain>
    </source>
</reference>
<dbReference type="SUPFAM" id="SSF53955">
    <property type="entry name" value="Lysozyme-like"/>
    <property type="match status" value="1"/>
</dbReference>
<dbReference type="InterPro" id="IPR023346">
    <property type="entry name" value="Lysozyme-like_dom_sf"/>
</dbReference>
<feature type="domain" description="LysM" evidence="2">
    <location>
        <begin position="78"/>
        <end position="122"/>
    </location>
</feature>
<dbReference type="AlphaFoldDB" id="A0A921MCD3"/>
<feature type="compositionally biased region" description="Low complexity" evidence="1">
    <location>
        <begin position="27"/>
        <end position="53"/>
    </location>
</feature>
<evidence type="ECO:0000313" key="4">
    <source>
        <dbReference type="Proteomes" id="UP000784435"/>
    </source>
</evidence>
<evidence type="ECO:0000259" key="2">
    <source>
        <dbReference type="PROSITE" id="PS51782"/>
    </source>
</evidence>
<dbReference type="CDD" id="cd00254">
    <property type="entry name" value="LT-like"/>
    <property type="match status" value="1"/>
</dbReference>
<dbReference type="PANTHER" id="PTHR33734">
    <property type="entry name" value="LYSM DOMAIN-CONTAINING GPI-ANCHORED PROTEIN 2"/>
    <property type="match status" value="1"/>
</dbReference>
<dbReference type="Proteomes" id="UP000784435">
    <property type="component" value="Unassembled WGS sequence"/>
</dbReference>
<feature type="domain" description="LysM" evidence="2">
    <location>
        <begin position="132"/>
        <end position="176"/>
    </location>
</feature>
<dbReference type="SUPFAM" id="SSF54106">
    <property type="entry name" value="LysM domain"/>
    <property type="match status" value="2"/>
</dbReference>
<dbReference type="InterPro" id="IPR036779">
    <property type="entry name" value="LysM_dom_sf"/>
</dbReference>
<reference evidence="3" key="2">
    <citation type="submission" date="2021-09" db="EMBL/GenBank/DDBJ databases">
        <authorList>
            <person name="Gilroy R."/>
        </authorList>
    </citation>
    <scope>NUCLEOTIDE SEQUENCE</scope>
    <source>
        <strain evidence="3">ChiGjej5B5-7349</strain>
    </source>
</reference>